<dbReference type="GO" id="GO:0004601">
    <property type="term" value="F:peroxidase activity"/>
    <property type="evidence" value="ECO:0007669"/>
    <property type="project" value="InterPro"/>
</dbReference>
<dbReference type="AlphaFoldDB" id="A0A3Q7J607"/>
<dbReference type="STRING" id="4081.A0A3Q7J607"/>
<dbReference type="SUPFAM" id="SSF48113">
    <property type="entry name" value="Heme-dependent peroxidases"/>
    <property type="match status" value="1"/>
</dbReference>
<dbReference type="InterPro" id="IPR010255">
    <property type="entry name" value="Haem_peroxidase_sf"/>
</dbReference>
<reference evidence="2" key="2">
    <citation type="submission" date="2019-01" db="UniProtKB">
        <authorList>
            <consortium name="EnsemblPlants"/>
        </authorList>
    </citation>
    <scope>IDENTIFICATION</scope>
    <source>
        <strain evidence="2">cv. Heinz 1706</strain>
    </source>
</reference>
<dbReference type="Gramene" id="Solyc12g017635.1.1">
    <property type="protein sequence ID" value="Solyc12g017635.1.1"/>
    <property type="gene ID" value="Solyc12g017635.1"/>
</dbReference>
<dbReference type="Gene3D" id="1.10.520.10">
    <property type="match status" value="1"/>
</dbReference>
<evidence type="ECO:0000259" key="1">
    <source>
        <dbReference type="PROSITE" id="PS50873"/>
    </source>
</evidence>
<evidence type="ECO:0000313" key="2">
    <source>
        <dbReference type="EnsemblPlants" id="Solyc12g017635.1.1"/>
    </source>
</evidence>
<dbReference type="PROSITE" id="PS50873">
    <property type="entry name" value="PEROXIDASE_4"/>
    <property type="match status" value="1"/>
</dbReference>
<proteinExistence type="predicted"/>
<dbReference type="Proteomes" id="UP000004994">
    <property type="component" value="Chromosome 12"/>
</dbReference>
<dbReference type="InParanoid" id="A0A3Q7J607"/>
<organism evidence="2">
    <name type="scientific">Solanum lycopersicum</name>
    <name type="common">Tomato</name>
    <name type="synonym">Lycopersicon esculentum</name>
    <dbReference type="NCBI Taxonomy" id="4081"/>
    <lineage>
        <taxon>Eukaryota</taxon>
        <taxon>Viridiplantae</taxon>
        <taxon>Streptophyta</taxon>
        <taxon>Embryophyta</taxon>
        <taxon>Tracheophyta</taxon>
        <taxon>Spermatophyta</taxon>
        <taxon>Magnoliopsida</taxon>
        <taxon>eudicotyledons</taxon>
        <taxon>Gunneridae</taxon>
        <taxon>Pentapetalae</taxon>
        <taxon>asterids</taxon>
        <taxon>lamiids</taxon>
        <taxon>Solanales</taxon>
        <taxon>Solanaceae</taxon>
        <taxon>Solanoideae</taxon>
        <taxon>Solaneae</taxon>
        <taxon>Solanum</taxon>
        <taxon>Solanum subgen. Lycopersicon</taxon>
    </lineage>
</organism>
<evidence type="ECO:0000313" key="3">
    <source>
        <dbReference type="Proteomes" id="UP000004994"/>
    </source>
</evidence>
<name>A0A3Q7J607_SOLLC</name>
<protein>
    <recommendedName>
        <fullName evidence="1">Plant heme peroxidase family profile domain-containing protein</fullName>
    </recommendedName>
</protein>
<dbReference type="GO" id="GO:0020037">
    <property type="term" value="F:heme binding"/>
    <property type="evidence" value="ECO:0007669"/>
    <property type="project" value="InterPro"/>
</dbReference>
<feature type="domain" description="Plant heme peroxidase family profile" evidence="1">
    <location>
        <begin position="30"/>
        <end position="91"/>
    </location>
</feature>
<dbReference type="EnsemblPlants" id="Solyc12g017635.1.1">
    <property type="protein sequence ID" value="Solyc12g017635.1.1"/>
    <property type="gene ID" value="Solyc12g017635.1"/>
</dbReference>
<dbReference type="Gene3D" id="1.10.420.10">
    <property type="entry name" value="Peroxidase, domain 2"/>
    <property type="match status" value="1"/>
</dbReference>
<dbReference type="InterPro" id="IPR002016">
    <property type="entry name" value="Haem_peroxidase"/>
</dbReference>
<sequence>MLPNGKSGGDQNLFFLDFVSQKNMITITSSLLKFDQVLTTKSKESLALVNQYAENNALFFDHFAKFIVKMGNISPLTDPVGKSGRLAGRST</sequence>
<dbReference type="GO" id="GO:0006979">
    <property type="term" value="P:response to oxidative stress"/>
    <property type="evidence" value="ECO:0007669"/>
    <property type="project" value="InterPro"/>
</dbReference>
<accession>A0A3Q7J607</accession>
<keyword evidence="3" id="KW-1185">Reference proteome</keyword>
<reference evidence="2" key="1">
    <citation type="journal article" date="2012" name="Nature">
        <title>The tomato genome sequence provides insights into fleshy fruit evolution.</title>
        <authorList>
            <consortium name="Tomato Genome Consortium"/>
        </authorList>
    </citation>
    <scope>NUCLEOTIDE SEQUENCE [LARGE SCALE GENOMIC DNA]</scope>
    <source>
        <strain evidence="2">cv. Heinz 1706</strain>
    </source>
</reference>